<evidence type="ECO:0000256" key="4">
    <source>
        <dbReference type="ARBA" id="ARBA00022723"/>
    </source>
</evidence>
<dbReference type="Gene3D" id="3.30.540.10">
    <property type="entry name" value="Fructose-1,6-Bisphosphatase, subunit A, domain 1"/>
    <property type="match status" value="1"/>
</dbReference>
<evidence type="ECO:0000256" key="3">
    <source>
        <dbReference type="ARBA" id="ARBA00009759"/>
    </source>
</evidence>
<comment type="caution">
    <text evidence="8">The sequence shown here is derived from an EMBL/GenBank/DDBJ whole genome shotgun (WGS) entry which is preliminary data.</text>
</comment>
<evidence type="ECO:0000256" key="5">
    <source>
        <dbReference type="ARBA" id="ARBA00022801"/>
    </source>
</evidence>
<dbReference type="SUPFAM" id="SSF56655">
    <property type="entry name" value="Carbohydrate phosphatase"/>
    <property type="match status" value="1"/>
</dbReference>
<dbReference type="PANTHER" id="PTHR20854">
    <property type="entry name" value="INOSITOL MONOPHOSPHATASE"/>
    <property type="match status" value="1"/>
</dbReference>
<evidence type="ECO:0000256" key="1">
    <source>
        <dbReference type="ARBA" id="ARBA00001033"/>
    </source>
</evidence>
<dbReference type="InterPro" id="IPR022337">
    <property type="entry name" value="Inositol_monophosphatase_SuhB"/>
</dbReference>
<dbReference type="PRINTS" id="PR00377">
    <property type="entry name" value="IMPHPHTASES"/>
</dbReference>
<dbReference type="PROSITE" id="PS00629">
    <property type="entry name" value="IMP_1"/>
    <property type="match status" value="1"/>
</dbReference>
<dbReference type="InterPro" id="IPR000760">
    <property type="entry name" value="Inositol_monophosphatase-like"/>
</dbReference>
<dbReference type="Pfam" id="PF00459">
    <property type="entry name" value="Inositol_P"/>
    <property type="match status" value="1"/>
</dbReference>
<sequence>MIRSPLMTVMTDAVAKAARSLRRDFGEVEQLQVSRKGPADFVSAADRNAEEILRAALQKARPDYGFVLEEGGVIEGADRSHRWHVDPLDGTTNFLHGLPHFAISVGLERDGQPVAGVVYNPIADEWFIAERGKGAFLNNRRIRVATRQSLDQALLLCGVPHIGRGDHERFLRELSHMMVNFAGIRRQGSAALDLCYVAAGRADAFWERDLKSWDMMAGLCILREAGGFYSDADGGADPCASGSIACGNDFMHRELLKILRRANPASAAARKG</sequence>
<dbReference type="Gene3D" id="3.40.190.80">
    <property type="match status" value="1"/>
</dbReference>
<keyword evidence="6 7" id="KW-0460">Magnesium</keyword>
<dbReference type="EC" id="3.1.3.25" evidence="7"/>
<organism evidence="8 9">
    <name type="scientific">Camelimonas abortus</name>
    <dbReference type="NCBI Taxonomy" id="1017184"/>
    <lineage>
        <taxon>Bacteria</taxon>
        <taxon>Pseudomonadati</taxon>
        <taxon>Pseudomonadota</taxon>
        <taxon>Alphaproteobacteria</taxon>
        <taxon>Hyphomicrobiales</taxon>
        <taxon>Chelatococcaceae</taxon>
        <taxon>Camelimonas</taxon>
    </lineage>
</organism>
<dbReference type="PRINTS" id="PR01959">
    <property type="entry name" value="SBIMPHPHTASE"/>
</dbReference>
<accession>A0ABV7LEH3</accession>
<dbReference type="InterPro" id="IPR020583">
    <property type="entry name" value="Inositol_monoP_metal-BS"/>
</dbReference>
<dbReference type="InterPro" id="IPR033942">
    <property type="entry name" value="IMPase"/>
</dbReference>
<reference evidence="9" key="1">
    <citation type="journal article" date="2019" name="Int. J. Syst. Evol. Microbiol.">
        <title>The Global Catalogue of Microorganisms (GCM) 10K type strain sequencing project: providing services to taxonomists for standard genome sequencing and annotation.</title>
        <authorList>
            <consortium name="The Broad Institute Genomics Platform"/>
            <consortium name="The Broad Institute Genome Sequencing Center for Infectious Disease"/>
            <person name="Wu L."/>
            <person name="Ma J."/>
        </authorList>
    </citation>
    <scope>NUCLEOTIDE SEQUENCE [LARGE SCALE GENOMIC DNA]</scope>
    <source>
        <strain evidence="9">CCM 7941</strain>
    </source>
</reference>
<dbReference type="GO" id="GO:0016787">
    <property type="term" value="F:hydrolase activity"/>
    <property type="evidence" value="ECO:0007669"/>
    <property type="project" value="UniProtKB-KW"/>
</dbReference>
<dbReference type="EMBL" id="JBHRUV010000029">
    <property type="protein sequence ID" value="MFC3266029.1"/>
    <property type="molecule type" value="Genomic_DNA"/>
</dbReference>
<dbReference type="CDD" id="cd01639">
    <property type="entry name" value="IMPase"/>
    <property type="match status" value="1"/>
</dbReference>
<comment type="catalytic activity">
    <reaction evidence="1 7">
        <text>a myo-inositol phosphate + H2O = myo-inositol + phosphate</text>
        <dbReference type="Rhea" id="RHEA:24056"/>
        <dbReference type="ChEBI" id="CHEBI:15377"/>
        <dbReference type="ChEBI" id="CHEBI:17268"/>
        <dbReference type="ChEBI" id="CHEBI:43474"/>
        <dbReference type="ChEBI" id="CHEBI:84139"/>
        <dbReference type="EC" id="3.1.3.25"/>
    </reaction>
</comment>
<name>A0ABV7LEH3_9HYPH</name>
<comment type="cofactor">
    <cofactor evidence="2 7">
        <name>Mg(2+)</name>
        <dbReference type="ChEBI" id="CHEBI:18420"/>
    </cofactor>
</comment>
<keyword evidence="5 7" id="KW-0378">Hydrolase</keyword>
<gene>
    <name evidence="8" type="ORF">ACFOEX_06660</name>
</gene>
<keyword evidence="4 7" id="KW-0479">Metal-binding</keyword>
<proteinExistence type="inferred from homology"/>
<evidence type="ECO:0000313" key="9">
    <source>
        <dbReference type="Proteomes" id="UP001595536"/>
    </source>
</evidence>
<dbReference type="Proteomes" id="UP001595536">
    <property type="component" value="Unassembled WGS sequence"/>
</dbReference>
<evidence type="ECO:0000256" key="6">
    <source>
        <dbReference type="ARBA" id="ARBA00022842"/>
    </source>
</evidence>
<comment type="similarity">
    <text evidence="3 7">Belongs to the inositol monophosphatase superfamily.</text>
</comment>
<protein>
    <recommendedName>
        <fullName evidence="7">Inositol-1-monophosphatase</fullName>
        <ecNumber evidence="7">3.1.3.25</ecNumber>
    </recommendedName>
</protein>
<evidence type="ECO:0000313" key="8">
    <source>
        <dbReference type="EMBL" id="MFC3266029.1"/>
    </source>
</evidence>
<dbReference type="PANTHER" id="PTHR20854:SF4">
    <property type="entry name" value="INOSITOL-1-MONOPHOSPHATASE-RELATED"/>
    <property type="match status" value="1"/>
</dbReference>
<evidence type="ECO:0000256" key="7">
    <source>
        <dbReference type="RuleBase" id="RU364068"/>
    </source>
</evidence>
<keyword evidence="9" id="KW-1185">Reference proteome</keyword>
<evidence type="ECO:0000256" key="2">
    <source>
        <dbReference type="ARBA" id="ARBA00001946"/>
    </source>
</evidence>
<dbReference type="RefSeq" id="WP_376831484.1">
    <property type="nucleotide sequence ID" value="NZ_JBHLWR010000006.1"/>
</dbReference>